<dbReference type="AlphaFoldDB" id="A0A6J6SX83"/>
<accession>A0A6J6SX83</accession>
<feature type="transmembrane region" description="Helical" evidence="1">
    <location>
        <begin position="21"/>
        <end position="42"/>
    </location>
</feature>
<keyword evidence="1" id="KW-0812">Transmembrane</keyword>
<reference evidence="2" key="1">
    <citation type="submission" date="2020-05" db="EMBL/GenBank/DDBJ databases">
        <authorList>
            <person name="Chiriac C."/>
            <person name="Salcher M."/>
            <person name="Ghai R."/>
            <person name="Kavagutti S V."/>
        </authorList>
    </citation>
    <scope>NUCLEOTIDE SEQUENCE</scope>
</reference>
<sequence length="61" mass="6722">MAVKMHNFWTLEDAQAKQADMIGFLKNVSMAGGALFMFALMATEGAKYGPAITESLFNIKY</sequence>
<dbReference type="EMBL" id="CAEZYH010000209">
    <property type="protein sequence ID" value="CAB4738729.1"/>
    <property type="molecule type" value="Genomic_DNA"/>
</dbReference>
<protein>
    <submittedName>
        <fullName evidence="2">Unannotated protein</fullName>
    </submittedName>
</protein>
<keyword evidence="1" id="KW-1133">Transmembrane helix</keyword>
<evidence type="ECO:0000313" key="2">
    <source>
        <dbReference type="EMBL" id="CAB4738729.1"/>
    </source>
</evidence>
<organism evidence="2">
    <name type="scientific">freshwater metagenome</name>
    <dbReference type="NCBI Taxonomy" id="449393"/>
    <lineage>
        <taxon>unclassified sequences</taxon>
        <taxon>metagenomes</taxon>
        <taxon>ecological metagenomes</taxon>
    </lineage>
</organism>
<keyword evidence="1" id="KW-0472">Membrane</keyword>
<gene>
    <name evidence="2" type="ORF">UFOPK2658_02150</name>
</gene>
<proteinExistence type="predicted"/>
<name>A0A6J6SX83_9ZZZZ</name>
<evidence type="ECO:0000256" key="1">
    <source>
        <dbReference type="SAM" id="Phobius"/>
    </source>
</evidence>